<dbReference type="STRING" id="75743.A0A401QEM3"/>
<comment type="caution">
    <text evidence="2">The sequence shown here is derived from an EMBL/GenBank/DDBJ whole genome shotgun (WGS) entry which is preliminary data.</text>
</comment>
<proteinExistence type="predicted"/>
<dbReference type="Proteomes" id="UP000288216">
    <property type="component" value="Unassembled WGS sequence"/>
</dbReference>
<feature type="compositionally biased region" description="Basic and acidic residues" evidence="1">
    <location>
        <begin position="53"/>
        <end position="66"/>
    </location>
</feature>
<sequence>MAAYHRDRQQQEKLCNLEQRRKKLQLLLQEEQDLLEEELRELKMDAGSLIQDAKEKTEELKSAREERRRKKTMIHAKGSHDREESLVELQAQEGVHFCNSIHV</sequence>
<dbReference type="EMBL" id="BFAA01039583">
    <property type="protein sequence ID" value="GCB83821.1"/>
    <property type="molecule type" value="Genomic_DNA"/>
</dbReference>
<evidence type="ECO:0000313" key="3">
    <source>
        <dbReference type="Proteomes" id="UP000288216"/>
    </source>
</evidence>
<gene>
    <name evidence="2" type="ORF">scyTo_0024115</name>
</gene>
<feature type="non-terminal residue" evidence="2">
    <location>
        <position position="1"/>
    </location>
</feature>
<dbReference type="AlphaFoldDB" id="A0A401QEM3"/>
<organism evidence="2 3">
    <name type="scientific">Scyliorhinus torazame</name>
    <name type="common">Cloudy catshark</name>
    <name type="synonym">Catulus torazame</name>
    <dbReference type="NCBI Taxonomy" id="75743"/>
    <lineage>
        <taxon>Eukaryota</taxon>
        <taxon>Metazoa</taxon>
        <taxon>Chordata</taxon>
        <taxon>Craniata</taxon>
        <taxon>Vertebrata</taxon>
        <taxon>Chondrichthyes</taxon>
        <taxon>Elasmobranchii</taxon>
        <taxon>Galeomorphii</taxon>
        <taxon>Galeoidea</taxon>
        <taxon>Carcharhiniformes</taxon>
        <taxon>Scyliorhinidae</taxon>
        <taxon>Scyliorhinus</taxon>
    </lineage>
</organism>
<protein>
    <submittedName>
        <fullName evidence="2">Uncharacterized protein</fullName>
    </submittedName>
</protein>
<evidence type="ECO:0000256" key="1">
    <source>
        <dbReference type="SAM" id="MobiDB-lite"/>
    </source>
</evidence>
<name>A0A401QEM3_SCYTO</name>
<reference evidence="2 3" key="1">
    <citation type="journal article" date="2018" name="Nat. Ecol. Evol.">
        <title>Shark genomes provide insights into elasmobranch evolution and the origin of vertebrates.</title>
        <authorList>
            <person name="Hara Y"/>
            <person name="Yamaguchi K"/>
            <person name="Onimaru K"/>
            <person name="Kadota M"/>
            <person name="Koyanagi M"/>
            <person name="Keeley SD"/>
            <person name="Tatsumi K"/>
            <person name="Tanaka K"/>
            <person name="Motone F"/>
            <person name="Kageyama Y"/>
            <person name="Nozu R"/>
            <person name="Adachi N"/>
            <person name="Nishimura O"/>
            <person name="Nakagawa R"/>
            <person name="Tanegashima C"/>
            <person name="Kiyatake I"/>
            <person name="Matsumoto R"/>
            <person name="Murakumo K"/>
            <person name="Nishida K"/>
            <person name="Terakita A"/>
            <person name="Kuratani S"/>
            <person name="Sato K"/>
            <person name="Hyodo S Kuraku.S."/>
        </authorList>
    </citation>
    <scope>NUCLEOTIDE SEQUENCE [LARGE SCALE GENOMIC DNA]</scope>
</reference>
<keyword evidence="3" id="KW-1185">Reference proteome</keyword>
<evidence type="ECO:0000313" key="2">
    <source>
        <dbReference type="EMBL" id="GCB83821.1"/>
    </source>
</evidence>
<accession>A0A401QEM3</accession>
<feature type="region of interest" description="Disordered" evidence="1">
    <location>
        <begin position="53"/>
        <end position="84"/>
    </location>
</feature>